<evidence type="ECO:0000313" key="2">
    <source>
        <dbReference type="Proteomes" id="UP000054630"/>
    </source>
</evidence>
<accession>A0A0V0SH70</accession>
<protein>
    <submittedName>
        <fullName evidence="1">Uncharacterized protein</fullName>
    </submittedName>
</protein>
<organism evidence="1 2">
    <name type="scientific">Trichinella nelsoni</name>
    <dbReference type="NCBI Taxonomy" id="6336"/>
    <lineage>
        <taxon>Eukaryota</taxon>
        <taxon>Metazoa</taxon>
        <taxon>Ecdysozoa</taxon>
        <taxon>Nematoda</taxon>
        <taxon>Enoplea</taxon>
        <taxon>Dorylaimia</taxon>
        <taxon>Trichinellida</taxon>
        <taxon>Trichinellidae</taxon>
        <taxon>Trichinella</taxon>
    </lineage>
</organism>
<keyword evidence="2" id="KW-1185">Reference proteome</keyword>
<gene>
    <name evidence="1" type="ORF">T07_349</name>
</gene>
<proteinExistence type="predicted"/>
<evidence type="ECO:0000313" key="1">
    <source>
        <dbReference type="EMBL" id="KRX25882.1"/>
    </source>
</evidence>
<dbReference type="EMBL" id="JYDL01000010">
    <property type="protein sequence ID" value="KRX25882.1"/>
    <property type="molecule type" value="Genomic_DNA"/>
</dbReference>
<dbReference type="Proteomes" id="UP000054630">
    <property type="component" value="Unassembled WGS sequence"/>
</dbReference>
<name>A0A0V0SH70_9BILA</name>
<comment type="caution">
    <text evidence="1">The sequence shown here is derived from an EMBL/GenBank/DDBJ whole genome shotgun (WGS) entry which is preliminary data.</text>
</comment>
<sequence>MKTELCIIQVIRTPVLNSIINFDITKKPSDLLANVKLGIDSATFFSTDFRRRHLENIQTA</sequence>
<reference evidence="1 2" key="1">
    <citation type="submission" date="2015-01" db="EMBL/GenBank/DDBJ databases">
        <title>Evolution of Trichinella species and genotypes.</title>
        <authorList>
            <person name="Korhonen P.K."/>
            <person name="Edoardo P."/>
            <person name="Giuseppe L.R."/>
            <person name="Gasser R.B."/>
        </authorList>
    </citation>
    <scope>NUCLEOTIDE SEQUENCE [LARGE SCALE GENOMIC DNA]</scope>
    <source>
        <strain evidence="1">ISS37</strain>
    </source>
</reference>
<dbReference type="AlphaFoldDB" id="A0A0V0SH70"/>